<feature type="transmembrane region" description="Helical" evidence="5">
    <location>
        <begin position="105"/>
        <end position="138"/>
    </location>
</feature>
<evidence type="ECO:0000313" key="6">
    <source>
        <dbReference type="EMBL" id="MCD1295346.1"/>
    </source>
</evidence>
<dbReference type="EMBL" id="PGCK01000008">
    <property type="protein sequence ID" value="MCD1295346.1"/>
    <property type="molecule type" value="Genomic_DNA"/>
</dbReference>
<keyword evidence="3 5" id="KW-1133">Transmembrane helix</keyword>
<evidence type="ECO:0000256" key="2">
    <source>
        <dbReference type="ARBA" id="ARBA00022692"/>
    </source>
</evidence>
<evidence type="ECO:0000256" key="3">
    <source>
        <dbReference type="ARBA" id="ARBA00022989"/>
    </source>
</evidence>
<dbReference type="Gene3D" id="1.20.120.1630">
    <property type="match status" value="1"/>
</dbReference>
<dbReference type="GO" id="GO:0012505">
    <property type="term" value="C:endomembrane system"/>
    <property type="evidence" value="ECO:0007669"/>
    <property type="project" value="UniProtKB-SubCell"/>
</dbReference>
<sequence>MPGYKRPHHMSAILILPFTVTVAIPAILLSLTGIPVPLWGTPFPIDLLVLIAGLTLILSGSLILYITIRLFATVGKGTLAPWEPPKKLVVEGIYRYVRNPMITGVFSILIGESLLCGSIAVMIWSIIVIAINLVYIPLLEEPGLEDRFGEEYRRYKQNVPRWIPRIKPWYPSAER</sequence>
<feature type="transmembrane region" description="Helical" evidence="5">
    <location>
        <begin position="47"/>
        <end position="68"/>
    </location>
</feature>
<reference evidence="6 7" key="1">
    <citation type="submission" date="2017-11" db="EMBL/GenBank/DDBJ databases">
        <title>Isolation and Characterization of Family Methanocellaceae Species from Potential Methane Hydrate Area Offshore Southwestern Taiwan.</title>
        <authorList>
            <person name="Zhang W.-L."/>
            <person name="Chen W.-C."/>
            <person name="Lai M.-C."/>
            <person name="Chen S.-C."/>
        </authorList>
    </citation>
    <scope>NUCLEOTIDE SEQUENCE [LARGE SCALE GENOMIC DNA]</scope>
    <source>
        <strain evidence="6 7">CWC-04</strain>
    </source>
</reference>
<evidence type="ECO:0000313" key="7">
    <source>
        <dbReference type="Proteomes" id="UP001320159"/>
    </source>
</evidence>
<comment type="subcellular location">
    <subcellularLocation>
        <location evidence="1">Endomembrane system</location>
        <topology evidence="1">Multi-pass membrane protein</topology>
    </subcellularLocation>
</comment>
<dbReference type="PANTHER" id="PTHR12714">
    <property type="entry name" value="PROTEIN-S ISOPRENYLCYSTEINE O-METHYLTRANSFERASE"/>
    <property type="match status" value="1"/>
</dbReference>
<name>A0AAP2W7S2_9EURY</name>
<dbReference type="GO" id="GO:0016740">
    <property type="term" value="F:transferase activity"/>
    <property type="evidence" value="ECO:0007669"/>
    <property type="project" value="UniProtKB-ARBA"/>
</dbReference>
<comment type="caution">
    <text evidence="6">The sequence shown here is derived from an EMBL/GenBank/DDBJ whole genome shotgun (WGS) entry which is preliminary data.</text>
</comment>
<dbReference type="PANTHER" id="PTHR12714:SF9">
    <property type="entry name" value="PROTEIN-S-ISOPRENYLCYSTEINE O-METHYLTRANSFERASE"/>
    <property type="match status" value="1"/>
</dbReference>
<dbReference type="Pfam" id="PF04191">
    <property type="entry name" value="PEMT"/>
    <property type="match status" value="1"/>
</dbReference>
<accession>A0AAP2W7S2</accession>
<protein>
    <submittedName>
        <fullName evidence="6">Isoprenylcysteine carboxylmethyltransferase family protein</fullName>
    </submittedName>
</protein>
<dbReference type="Proteomes" id="UP001320159">
    <property type="component" value="Unassembled WGS sequence"/>
</dbReference>
<keyword evidence="4 5" id="KW-0472">Membrane</keyword>
<organism evidence="6 7">
    <name type="scientific">Methanooceanicella nereidis</name>
    <dbReference type="NCBI Taxonomy" id="2052831"/>
    <lineage>
        <taxon>Archaea</taxon>
        <taxon>Methanobacteriati</taxon>
        <taxon>Methanobacteriota</taxon>
        <taxon>Stenosarchaea group</taxon>
        <taxon>Methanomicrobia</taxon>
        <taxon>Methanocellales</taxon>
        <taxon>Methanocellaceae</taxon>
        <taxon>Methanooceanicella</taxon>
    </lineage>
</organism>
<feature type="transmembrane region" description="Helical" evidence="5">
    <location>
        <begin position="12"/>
        <end position="35"/>
    </location>
</feature>
<keyword evidence="2 5" id="KW-0812">Transmembrane</keyword>
<evidence type="ECO:0000256" key="5">
    <source>
        <dbReference type="SAM" id="Phobius"/>
    </source>
</evidence>
<dbReference type="AlphaFoldDB" id="A0AAP2W7S2"/>
<evidence type="ECO:0000256" key="1">
    <source>
        <dbReference type="ARBA" id="ARBA00004127"/>
    </source>
</evidence>
<keyword evidence="7" id="KW-1185">Reference proteome</keyword>
<dbReference type="InterPro" id="IPR007318">
    <property type="entry name" value="Phopholipid_MeTrfase"/>
</dbReference>
<proteinExistence type="predicted"/>
<gene>
    <name evidence="6" type="ORF">CUJ83_10075</name>
</gene>
<evidence type="ECO:0000256" key="4">
    <source>
        <dbReference type="ARBA" id="ARBA00023136"/>
    </source>
</evidence>